<dbReference type="EMBL" id="BAABKG010000004">
    <property type="protein sequence ID" value="GAA5152359.1"/>
    <property type="molecule type" value="Genomic_DNA"/>
</dbReference>
<comment type="caution">
    <text evidence="1">The sequence shown here is derived from an EMBL/GenBank/DDBJ whole genome shotgun (WGS) entry which is preliminary data.</text>
</comment>
<dbReference type="SUPFAM" id="SSF52540">
    <property type="entry name" value="P-loop containing nucleoside triphosphate hydrolases"/>
    <property type="match status" value="1"/>
</dbReference>
<accession>A0ABP9PWT4</accession>
<organism evidence="1 2">
    <name type="scientific">Nocardioides marinquilinus</name>
    <dbReference type="NCBI Taxonomy" id="1210400"/>
    <lineage>
        <taxon>Bacteria</taxon>
        <taxon>Bacillati</taxon>
        <taxon>Actinomycetota</taxon>
        <taxon>Actinomycetes</taxon>
        <taxon>Propionibacteriales</taxon>
        <taxon>Nocardioidaceae</taxon>
        <taxon>Nocardioides</taxon>
    </lineage>
</organism>
<dbReference type="Proteomes" id="UP001500221">
    <property type="component" value="Unassembled WGS sequence"/>
</dbReference>
<dbReference type="InterPro" id="IPR027417">
    <property type="entry name" value="P-loop_NTPase"/>
</dbReference>
<keyword evidence="1" id="KW-0418">Kinase</keyword>
<evidence type="ECO:0000313" key="2">
    <source>
        <dbReference type="Proteomes" id="UP001500221"/>
    </source>
</evidence>
<evidence type="ECO:0000313" key="1">
    <source>
        <dbReference type="EMBL" id="GAA5152359.1"/>
    </source>
</evidence>
<reference evidence="2" key="1">
    <citation type="journal article" date="2019" name="Int. J. Syst. Evol. Microbiol.">
        <title>The Global Catalogue of Microorganisms (GCM) 10K type strain sequencing project: providing services to taxonomists for standard genome sequencing and annotation.</title>
        <authorList>
            <consortium name="The Broad Institute Genomics Platform"/>
            <consortium name="The Broad Institute Genome Sequencing Center for Infectious Disease"/>
            <person name="Wu L."/>
            <person name="Ma J."/>
        </authorList>
    </citation>
    <scope>NUCLEOTIDE SEQUENCE [LARGE SCALE GENOMIC DNA]</scope>
    <source>
        <strain evidence="2">JCM 18459</strain>
    </source>
</reference>
<dbReference type="GO" id="GO:0016301">
    <property type="term" value="F:kinase activity"/>
    <property type="evidence" value="ECO:0007669"/>
    <property type="project" value="UniProtKB-KW"/>
</dbReference>
<proteinExistence type="predicted"/>
<keyword evidence="1" id="KW-0808">Transferase</keyword>
<protein>
    <submittedName>
        <fullName evidence="1">Gamma-glutamyl kinase</fullName>
    </submittedName>
</protein>
<sequence length="217" mass="24322">MAPPCQPTRRTTQGRVSLRDVLAMPSAGFCFLAMTKTGSTAVESALGRYAEIAVRRPPRLKHMSARTFDSVWAPVLEHYGHPRESYELTCVVREPVAWAHSWFRYRARPEVAGRPNYTGDLTFAQFAERIVAGDVDLGSSARFVRTRPDRPDVTHVWRYENLGDAVAWMAGRLGVDVPEVARVNASPDRPDDGIDPAVRRMLERHFAADLAVYEAAR</sequence>
<gene>
    <name evidence="1" type="ORF">GCM10023340_32550</name>
</gene>
<keyword evidence="2" id="KW-1185">Reference proteome</keyword>
<name>A0ABP9PWT4_9ACTN</name>